<name>A0A1M5Y8H4_9GAMM</name>
<dbReference type="InterPro" id="IPR027417">
    <property type="entry name" value="P-loop_NTPase"/>
</dbReference>
<dbReference type="RefSeq" id="WP_067664440.1">
    <property type="nucleotide sequence ID" value="NZ_FQXG01000007.1"/>
</dbReference>
<dbReference type="PANTHER" id="PTHR43776">
    <property type="entry name" value="TRANSPORT ATP-BINDING PROTEIN"/>
    <property type="match status" value="1"/>
</dbReference>
<evidence type="ECO:0000256" key="2">
    <source>
        <dbReference type="ARBA" id="ARBA00022741"/>
    </source>
</evidence>
<dbReference type="InterPro" id="IPR050319">
    <property type="entry name" value="ABC_transp_ATP-bind"/>
</dbReference>
<evidence type="ECO:0000259" key="4">
    <source>
        <dbReference type="PROSITE" id="PS50893"/>
    </source>
</evidence>
<organism evidence="5 6">
    <name type="scientific">Ferrimonas marina</name>
    <dbReference type="NCBI Taxonomy" id="299255"/>
    <lineage>
        <taxon>Bacteria</taxon>
        <taxon>Pseudomonadati</taxon>
        <taxon>Pseudomonadota</taxon>
        <taxon>Gammaproteobacteria</taxon>
        <taxon>Alteromonadales</taxon>
        <taxon>Ferrimonadaceae</taxon>
        <taxon>Ferrimonas</taxon>
    </lineage>
</organism>
<evidence type="ECO:0000313" key="5">
    <source>
        <dbReference type="EMBL" id="SHI08375.1"/>
    </source>
</evidence>
<dbReference type="GO" id="GO:0005524">
    <property type="term" value="F:ATP binding"/>
    <property type="evidence" value="ECO:0007669"/>
    <property type="project" value="UniProtKB-KW"/>
</dbReference>
<keyword evidence="1" id="KW-0813">Transport</keyword>
<evidence type="ECO:0000313" key="6">
    <source>
        <dbReference type="Proteomes" id="UP000184268"/>
    </source>
</evidence>
<protein>
    <submittedName>
        <fullName evidence="5">Cationic peptide transport system ATP-binding protein</fullName>
    </submittedName>
</protein>
<dbReference type="SMART" id="SM00382">
    <property type="entry name" value="AAA"/>
    <property type="match status" value="1"/>
</dbReference>
<dbReference type="PROSITE" id="PS50893">
    <property type="entry name" value="ABC_TRANSPORTER_2"/>
    <property type="match status" value="1"/>
</dbReference>
<accession>A0A1M5Y8H4</accession>
<proteinExistence type="predicted"/>
<dbReference type="CDD" id="cd03257">
    <property type="entry name" value="ABC_NikE_OppD_transporters"/>
    <property type="match status" value="1"/>
</dbReference>
<dbReference type="PANTHER" id="PTHR43776:SF6">
    <property type="entry name" value="DIPEPTIDE TRANSPORT ATP-BINDING PROTEIN DPPF"/>
    <property type="match status" value="1"/>
</dbReference>
<reference evidence="5 6" key="1">
    <citation type="submission" date="2016-11" db="EMBL/GenBank/DDBJ databases">
        <authorList>
            <person name="Jaros S."/>
            <person name="Januszkiewicz K."/>
            <person name="Wedrychowicz H."/>
        </authorList>
    </citation>
    <scope>NUCLEOTIDE SEQUENCE [LARGE SCALE GENOMIC DNA]</scope>
    <source>
        <strain evidence="5 6">DSM 16917</strain>
    </source>
</reference>
<dbReference type="Proteomes" id="UP000184268">
    <property type="component" value="Unassembled WGS sequence"/>
</dbReference>
<evidence type="ECO:0000256" key="3">
    <source>
        <dbReference type="ARBA" id="ARBA00022840"/>
    </source>
</evidence>
<dbReference type="Gene3D" id="3.40.50.300">
    <property type="entry name" value="P-loop containing nucleotide triphosphate hydrolases"/>
    <property type="match status" value="1"/>
</dbReference>
<dbReference type="SUPFAM" id="SSF52540">
    <property type="entry name" value="P-loop containing nucleoside triphosphate hydrolases"/>
    <property type="match status" value="1"/>
</dbReference>
<sequence length="259" mass="29646">MIPLLQVRDLHKHYRKGRRLLRTQYKQALAPISFDLYAGETLAFVGEAGSGRSTLAQILAGAKVRSGGQILLEGSELDSQDRRRRAKEIRMIFQDPTNSLNPRLRIGEQLEEPLLFNSQLNKEQRQQAVEQALVRVGMLREHTDFYPQMLAHGQRQRIAIARALILEPKILIADEAFAGLDTSLRAQCVNLMLQLQRQMGLAYVMMSHDLGLVRHMSDRVIVMKKGQVVEQGETEQLFTAPQHDYTKRLLDEQLIQFKH</sequence>
<dbReference type="STRING" id="299255.SAMN02745129_3956"/>
<dbReference type="PROSITE" id="PS00211">
    <property type="entry name" value="ABC_TRANSPORTER_1"/>
    <property type="match status" value="1"/>
</dbReference>
<dbReference type="OrthoDB" id="9802264at2"/>
<dbReference type="InterPro" id="IPR017871">
    <property type="entry name" value="ABC_transporter-like_CS"/>
</dbReference>
<dbReference type="GO" id="GO:0055085">
    <property type="term" value="P:transmembrane transport"/>
    <property type="evidence" value="ECO:0007669"/>
    <property type="project" value="UniProtKB-ARBA"/>
</dbReference>
<gene>
    <name evidence="5" type="ORF">SAMN02745129_3956</name>
</gene>
<feature type="domain" description="ABC transporter" evidence="4">
    <location>
        <begin position="5"/>
        <end position="250"/>
    </location>
</feature>
<keyword evidence="6" id="KW-1185">Reference proteome</keyword>
<keyword evidence="2" id="KW-0547">Nucleotide-binding</keyword>
<evidence type="ECO:0000256" key="1">
    <source>
        <dbReference type="ARBA" id="ARBA00022448"/>
    </source>
</evidence>
<keyword evidence="3 5" id="KW-0067">ATP-binding</keyword>
<dbReference type="InterPro" id="IPR003439">
    <property type="entry name" value="ABC_transporter-like_ATP-bd"/>
</dbReference>
<dbReference type="AlphaFoldDB" id="A0A1M5Y8H4"/>
<dbReference type="EMBL" id="FQXG01000007">
    <property type="protein sequence ID" value="SHI08375.1"/>
    <property type="molecule type" value="Genomic_DNA"/>
</dbReference>
<dbReference type="InterPro" id="IPR003593">
    <property type="entry name" value="AAA+_ATPase"/>
</dbReference>
<dbReference type="GO" id="GO:0016887">
    <property type="term" value="F:ATP hydrolysis activity"/>
    <property type="evidence" value="ECO:0007669"/>
    <property type="project" value="InterPro"/>
</dbReference>
<dbReference type="Pfam" id="PF00005">
    <property type="entry name" value="ABC_tran"/>
    <property type="match status" value="1"/>
</dbReference>